<accession>A0ABS6BIP7</accession>
<evidence type="ECO:0000256" key="4">
    <source>
        <dbReference type="ARBA" id="ARBA00022723"/>
    </source>
</evidence>
<reference evidence="8 9" key="1">
    <citation type="submission" date="2021-06" db="EMBL/GenBank/DDBJ databases">
        <title>Sphingomonas sp. XMGL2, whole genome shotgun sequencing project.</title>
        <authorList>
            <person name="Zhao G."/>
            <person name="Shen L."/>
        </authorList>
    </citation>
    <scope>NUCLEOTIDE SEQUENCE [LARGE SCALE GENOMIC DNA]</scope>
    <source>
        <strain evidence="8 9">XMGL2</strain>
    </source>
</reference>
<dbReference type="CDD" id="cd00685">
    <property type="entry name" value="Trans_IPPS_HT"/>
    <property type="match status" value="1"/>
</dbReference>
<dbReference type="SUPFAM" id="SSF48576">
    <property type="entry name" value="Terpenoid synthases"/>
    <property type="match status" value="1"/>
</dbReference>
<name>A0ABS6BIP7_9SPHN</name>
<evidence type="ECO:0000313" key="8">
    <source>
        <dbReference type="EMBL" id="MBU3077482.1"/>
    </source>
</evidence>
<dbReference type="SFLD" id="SFLDS00005">
    <property type="entry name" value="Isoprenoid_Synthase_Type_I"/>
    <property type="match status" value="1"/>
</dbReference>
<dbReference type="InterPro" id="IPR000092">
    <property type="entry name" value="Polyprenyl_synt"/>
</dbReference>
<evidence type="ECO:0000256" key="1">
    <source>
        <dbReference type="ARBA" id="ARBA00001946"/>
    </source>
</evidence>
<dbReference type="InterPro" id="IPR033749">
    <property type="entry name" value="Polyprenyl_synt_CS"/>
</dbReference>
<dbReference type="EMBL" id="JAHKRT010000003">
    <property type="protein sequence ID" value="MBU3077482.1"/>
    <property type="molecule type" value="Genomic_DNA"/>
</dbReference>
<organism evidence="8 9">
    <name type="scientific">Sphingomonas quercus</name>
    <dbReference type="NCBI Taxonomy" id="2842451"/>
    <lineage>
        <taxon>Bacteria</taxon>
        <taxon>Pseudomonadati</taxon>
        <taxon>Pseudomonadota</taxon>
        <taxon>Alphaproteobacteria</taxon>
        <taxon>Sphingomonadales</taxon>
        <taxon>Sphingomonadaceae</taxon>
        <taxon>Sphingomonas</taxon>
    </lineage>
</organism>
<dbReference type="Gene3D" id="1.10.600.10">
    <property type="entry name" value="Farnesyl Diphosphate Synthase"/>
    <property type="match status" value="1"/>
</dbReference>
<comment type="cofactor">
    <cofactor evidence="1">
        <name>Mg(2+)</name>
        <dbReference type="ChEBI" id="CHEBI:18420"/>
    </cofactor>
</comment>
<keyword evidence="9" id="KW-1185">Reference proteome</keyword>
<dbReference type="Proteomes" id="UP000776276">
    <property type="component" value="Unassembled WGS sequence"/>
</dbReference>
<evidence type="ECO:0000256" key="2">
    <source>
        <dbReference type="ARBA" id="ARBA00006706"/>
    </source>
</evidence>
<keyword evidence="3 7" id="KW-0808">Transferase</keyword>
<evidence type="ECO:0000256" key="6">
    <source>
        <dbReference type="ARBA" id="ARBA00023229"/>
    </source>
</evidence>
<protein>
    <submittedName>
        <fullName evidence="8">Polyprenyl synthetase family protein</fullName>
    </submittedName>
</protein>
<dbReference type="PANTHER" id="PTHR43281:SF1">
    <property type="entry name" value="FARNESYL DIPHOSPHATE SYNTHASE"/>
    <property type="match status" value="1"/>
</dbReference>
<comment type="similarity">
    <text evidence="2 7">Belongs to the FPP/GGPP synthase family.</text>
</comment>
<keyword evidence="6" id="KW-0414">Isoprene biosynthesis</keyword>
<dbReference type="SFLD" id="SFLDG01017">
    <property type="entry name" value="Polyprenyl_Transferase_Like"/>
    <property type="match status" value="1"/>
</dbReference>
<sequence length="302" mass="32448">MMPLLDDPEDQLQHRLARLRRDVDALLTSLIPETGGPAGQLNEAMRYAVVGGGKRFRAMLTVAVAELVGAPYEQALRVAAAVECVHAQSLVHDDLPCMDDDDMRRGRLTLHRRFDEATAVLSGDALLALAFEILGDAGTHPDAGVRIALVVKLARAIGNDGLAAGQMMDLYPPAAPSPAHVMECEAKKTGGLIRFAVEAGAMLGHCTAEDRASLLRFADSLGLAFQIRDDLLDRTGDATAVGKKLRKDERAGRRNAVATFGLGRASARASQLARHCRDELSRFGRTARTLNDIAEFAVCRSS</sequence>
<keyword evidence="5" id="KW-0460">Magnesium</keyword>
<dbReference type="InterPro" id="IPR008949">
    <property type="entry name" value="Isoprenoid_synthase_dom_sf"/>
</dbReference>
<comment type="caution">
    <text evidence="8">The sequence shown here is derived from an EMBL/GenBank/DDBJ whole genome shotgun (WGS) entry which is preliminary data.</text>
</comment>
<dbReference type="Pfam" id="PF00348">
    <property type="entry name" value="polyprenyl_synt"/>
    <property type="match status" value="1"/>
</dbReference>
<dbReference type="PANTHER" id="PTHR43281">
    <property type="entry name" value="FARNESYL DIPHOSPHATE SYNTHASE"/>
    <property type="match status" value="1"/>
</dbReference>
<keyword evidence="4" id="KW-0479">Metal-binding</keyword>
<dbReference type="PROSITE" id="PS00723">
    <property type="entry name" value="POLYPRENYL_SYNTHASE_1"/>
    <property type="match status" value="1"/>
</dbReference>
<gene>
    <name evidence="8" type="ORF">KOF26_06340</name>
</gene>
<evidence type="ECO:0000313" key="9">
    <source>
        <dbReference type="Proteomes" id="UP000776276"/>
    </source>
</evidence>
<evidence type="ECO:0000256" key="3">
    <source>
        <dbReference type="ARBA" id="ARBA00022679"/>
    </source>
</evidence>
<proteinExistence type="inferred from homology"/>
<evidence type="ECO:0000256" key="5">
    <source>
        <dbReference type="ARBA" id="ARBA00022842"/>
    </source>
</evidence>
<evidence type="ECO:0000256" key="7">
    <source>
        <dbReference type="RuleBase" id="RU004466"/>
    </source>
</evidence>
<dbReference type="PROSITE" id="PS00444">
    <property type="entry name" value="POLYPRENYL_SYNTHASE_2"/>
    <property type="match status" value="1"/>
</dbReference>